<dbReference type="RefSeq" id="WP_380548348.1">
    <property type="nucleotide sequence ID" value="NZ_JBHEZY010000001.1"/>
</dbReference>
<comment type="subcellular location">
    <subcellularLocation>
        <location evidence="1">Cell membrane</location>
        <topology evidence="1">Multi-pass membrane protein</topology>
    </subcellularLocation>
</comment>
<reference evidence="10 11" key="1">
    <citation type="submission" date="2024-09" db="EMBL/GenBank/DDBJ databases">
        <authorList>
            <person name="Lee S.D."/>
        </authorList>
    </citation>
    <scope>NUCLEOTIDE SEQUENCE [LARGE SCALE GENOMIC DNA]</scope>
    <source>
        <strain evidence="10 11">N1-3</strain>
    </source>
</reference>
<evidence type="ECO:0000256" key="9">
    <source>
        <dbReference type="SAM" id="Phobius"/>
    </source>
</evidence>
<feature type="transmembrane region" description="Helical" evidence="9">
    <location>
        <begin position="153"/>
        <end position="174"/>
    </location>
</feature>
<sequence>MAGEAVRETAVDGSRPAESAAQEPRKSQEPQRSAGIPSARRPETSGTPDNPRTPASTRTPANPWILARPGRPTRRAWVLVTVGTLLSLALYGFVRHAVGVDMVDMVVYRAEGNTVRHGTDLYTMVVPKFDLVATYPPFAALMFVPTTYFPVEALRVLVTAMNLLLLGAVALFSFRLVGWPGRSVRPIAAVALVGVGIWLEPVWATLKYGQINLLIACLVLADLTRPDHARSKGLLIGIAAGLKLTPGVFGVYLLLTGRPRAALASFGGFLGTALLGWIALPNASERFWTHYLYDSHRVGVTHIPDNQSLRGALARLLHERDPGLSWAVLAAVVALIGLGTAVYATRSNRHLPRAEAWGVVCAAVTALLISPVSWTHHWVWCVPALVLLTAEAVTEQQRPRGARHLRWRLILAGGLVTFLGYGMWLTPHSPRRSIALQFWQQPISSIYAVFGLLLLGVALARAVRRNRVASAAGKIRSTEPPARPTRLTSYAAASGPHAGR</sequence>
<feature type="region of interest" description="Disordered" evidence="8">
    <location>
        <begin position="473"/>
        <end position="500"/>
    </location>
</feature>
<evidence type="ECO:0000256" key="2">
    <source>
        <dbReference type="ARBA" id="ARBA00022475"/>
    </source>
</evidence>
<protein>
    <submittedName>
        <fullName evidence="10">Glycosyltransferase 87 family protein</fullName>
    </submittedName>
</protein>
<feature type="region of interest" description="Disordered" evidence="8">
    <location>
        <begin position="1"/>
        <end position="67"/>
    </location>
</feature>
<evidence type="ECO:0000256" key="8">
    <source>
        <dbReference type="SAM" id="MobiDB-lite"/>
    </source>
</evidence>
<feature type="transmembrane region" description="Helical" evidence="9">
    <location>
        <begin position="405"/>
        <end position="424"/>
    </location>
</feature>
<keyword evidence="6 9" id="KW-0472">Membrane</keyword>
<evidence type="ECO:0000256" key="5">
    <source>
        <dbReference type="ARBA" id="ARBA00022989"/>
    </source>
</evidence>
<feature type="transmembrane region" description="Helical" evidence="9">
    <location>
        <begin position="323"/>
        <end position="344"/>
    </location>
</feature>
<feature type="transmembrane region" description="Helical" evidence="9">
    <location>
        <begin position="234"/>
        <end position="255"/>
    </location>
</feature>
<gene>
    <name evidence="10" type="ORF">ACEZDB_02990</name>
</gene>
<dbReference type="EMBL" id="JBHEZY010000001">
    <property type="protein sequence ID" value="MFC1429619.1"/>
    <property type="molecule type" value="Genomic_DNA"/>
</dbReference>
<feature type="transmembrane region" description="Helical" evidence="9">
    <location>
        <begin position="186"/>
        <end position="204"/>
    </location>
</feature>
<proteinExistence type="inferred from homology"/>
<dbReference type="Proteomes" id="UP001592530">
    <property type="component" value="Unassembled WGS sequence"/>
</dbReference>
<feature type="compositionally biased region" description="Polar residues" evidence="8">
    <location>
        <begin position="44"/>
        <end position="60"/>
    </location>
</feature>
<organism evidence="10 11">
    <name type="scientific">Streptacidiphilus alkalitolerans</name>
    <dbReference type="NCBI Taxonomy" id="3342712"/>
    <lineage>
        <taxon>Bacteria</taxon>
        <taxon>Bacillati</taxon>
        <taxon>Actinomycetota</taxon>
        <taxon>Actinomycetes</taxon>
        <taxon>Kitasatosporales</taxon>
        <taxon>Streptomycetaceae</taxon>
        <taxon>Streptacidiphilus</taxon>
    </lineage>
</organism>
<dbReference type="InterPro" id="IPR018584">
    <property type="entry name" value="GT87"/>
</dbReference>
<evidence type="ECO:0000313" key="10">
    <source>
        <dbReference type="EMBL" id="MFC1429619.1"/>
    </source>
</evidence>
<accession>A0ABV6WUA5</accession>
<evidence type="ECO:0000256" key="4">
    <source>
        <dbReference type="ARBA" id="ARBA00022692"/>
    </source>
</evidence>
<evidence type="ECO:0000256" key="3">
    <source>
        <dbReference type="ARBA" id="ARBA00022679"/>
    </source>
</evidence>
<comment type="caution">
    <text evidence="10">The sequence shown here is derived from an EMBL/GenBank/DDBJ whole genome shotgun (WGS) entry which is preliminary data.</text>
</comment>
<evidence type="ECO:0000256" key="6">
    <source>
        <dbReference type="ARBA" id="ARBA00023136"/>
    </source>
</evidence>
<evidence type="ECO:0000256" key="7">
    <source>
        <dbReference type="ARBA" id="ARBA00024033"/>
    </source>
</evidence>
<comment type="similarity">
    <text evidence="7">Belongs to the glycosyltransferase 87 family.</text>
</comment>
<dbReference type="Pfam" id="PF09594">
    <property type="entry name" value="GT87"/>
    <property type="match status" value="1"/>
</dbReference>
<feature type="transmembrane region" description="Helical" evidence="9">
    <location>
        <begin position="262"/>
        <end position="280"/>
    </location>
</feature>
<name>A0ABV6WUA5_9ACTN</name>
<keyword evidence="2" id="KW-1003">Cell membrane</keyword>
<keyword evidence="4 9" id="KW-0812">Transmembrane</keyword>
<evidence type="ECO:0000256" key="1">
    <source>
        <dbReference type="ARBA" id="ARBA00004651"/>
    </source>
</evidence>
<keyword evidence="3" id="KW-0808">Transferase</keyword>
<keyword evidence="5 9" id="KW-1133">Transmembrane helix</keyword>
<evidence type="ECO:0000313" key="11">
    <source>
        <dbReference type="Proteomes" id="UP001592530"/>
    </source>
</evidence>
<feature type="compositionally biased region" description="Basic and acidic residues" evidence="8">
    <location>
        <begin position="1"/>
        <end position="10"/>
    </location>
</feature>
<feature type="transmembrane region" description="Helical" evidence="9">
    <location>
        <begin position="76"/>
        <end position="94"/>
    </location>
</feature>
<feature type="transmembrane region" description="Helical" evidence="9">
    <location>
        <begin position="444"/>
        <end position="463"/>
    </location>
</feature>